<evidence type="ECO:0000313" key="2">
    <source>
        <dbReference type="EMBL" id="OWK41082.1"/>
    </source>
</evidence>
<evidence type="ECO:0008006" key="4">
    <source>
        <dbReference type="Google" id="ProtNLM"/>
    </source>
</evidence>
<protein>
    <recommendedName>
        <fullName evidence="4">Mobile element protein</fullName>
    </recommendedName>
</protein>
<reference evidence="3" key="1">
    <citation type="submission" date="2017-06" db="EMBL/GenBank/DDBJ databases">
        <title>Genome analysis of Fimbriiglobus ruber SP5, the first member of the order Planctomycetales with confirmed chitinolytic capability.</title>
        <authorList>
            <person name="Ravin N.V."/>
            <person name="Rakitin A.L."/>
            <person name="Ivanova A.A."/>
            <person name="Beletsky A.V."/>
            <person name="Kulichevskaya I.S."/>
            <person name="Mardanov A.V."/>
            <person name="Dedysh S.N."/>
        </authorList>
    </citation>
    <scope>NUCLEOTIDE SEQUENCE [LARGE SCALE GENOMIC DNA]</scope>
    <source>
        <strain evidence="3">SP5</strain>
    </source>
</reference>
<gene>
    <name evidence="2" type="ORF">FRUB_04974</name>
</gene>
<feature type="region of interest" description="Disordered" evidence="1">
    <location>
        <begin position="219"/>
        <end position="243"/>
    </location>
</feature>
<proteinExistence type="predicted"/>
<name>A0A225DI20_9BACT</name>
<evidence type="ECO:0000313" key="3">
    <source>
        <dbReference type="Proteomes" id="UP000214646"/>
    </source>
</evidence>
<comment type="caution">
    <text evidence="2">The sequence shown here is derived from an EMBL/GenBank/DDBJ whole genome shotgun (WGS) entry which is preliminary data.</text>
</comment>
<keyword evidence="3" id="KW-1185">Reference proteome</keyword>
<sequence length="398" mass="44557">MSVSASVSAFEDNARREFEAIVRFCRANNNPFRPFEWDLLTRLWALGGLLLRLFLACRHARLEATPPRGFRRGDPAAERTLKTLFGRVSYVRLQMIRVRGGCSYHPLDVALGLTRDGFSPWVIQFVTRLATRMRFASRRSLCRSVLGWSPSVESIEELALGLGRLAEPFARQQAGPNDDGEVLVIEVDGKCPPTARAEELAKRRGKRSKHAKACACGCQRHRGRAKRRRRGGKKRRKKGDKSKNGKEVVVVVMYTLKRGGDGRLHGPKNKKVWASFGGRRGAACWARAEATKRGFGPDTSRTVQIVVDGASGLRSNLAAAFPNAIATVDVCHVVEKLWELGHRFHQEGSAELRARVEEWKAWVYAGRAGELVAHLRRLLDGTPGRVPERGPRGRVWRR</sequence>
<accession>A0A225DI20</accession>
<dbReference type="EMBL" id="NIDE01000007">
    <property type="protein sequence ID" value="OWK41082.1"/>
    <property type="molecule type" value="Genomic_DNA"/>
</dbReference>
<dbReference type="Proteomes" id="UP000214646">
    <property type="component" value="Unassembled WGS sequence"/>
</dbReference>
<organism evidence="2 3">
    <name type="scientific">Fimbriiglobus ruber</name>
    <dbReference type="NCBI Taxonomy" id="1908690"/>
    <lineage>
        <taxon>Bacteria</taxon>
        <taxon>Pseudomonadati</taxon>
        <taxon>Planctomycetota</taxon>
        <taxon>Planctomycetia</taxon>
        <taxon>Gemmatales</taxon>
        <taxon>Gemmataceae</taxon>
        <taxon>Fimbriiglobus</taxon>
    </lineage>
</organism>
<evidence type="ECO:0000256" key="1">
    <source>
        <dbReference type="SAM" id="MobiDB-lite"/>
    </source>
</evidence>
<dbReference type="AlphaFoldDB" id="A0A225DI20"/>
<feature type="compositionally biased region" description="Basic residues" evidence="1">
    <location>
        <begin position="219"/>
        <end position="240"/>
    </location>
</feature>